<protein>
    <submittedName>
        <fullName evidence="2">Uncharacterized protein</fullName>
    </submittedName>
</protein>
<sequence length="80" mass="8739">MQHIRLQVRTRITYVHLGNCLLVATPSVEIDALSSEKQNSPQEGSIDGAIIPQVSQNPTASRSDTCPVATESTVHRLAYH</sequence>
<name>A0ABY6LJK0_9ARAC</name>
<dbReference type="Proteomes" id="UP001235939">
    <property type="component" value="Chromosome 20"/>
</dbReference>
<proteinExistence type="predicted"/>
<evidence type="ECO:0000313" key="3">
    <source>
        <dbReference type="Proteomes" id="UP001235939"/>
    </source>
</evidence>
<accession>A0ABY6LJK0</accession>
<keyword evidence="3" id="KW-1185">Reference proteome</keyword>
<dbReference type="EMBL" id="CP092882">
    <property type="protein sequence ID" value="UYV81370.1"/>
    <property type="molecule type" value="Genomic_DNA"/>
</dbReference>
<evidence type="ECO:0000256" key="1">
    <source>
        <dbReference type="SAM" id="MobiDB-lite"/>
    </source>
</evidence>
<reference evidence="2 3" key="1">
    <citation type="submission" date="2022-01" db="EMBL/GenBank/DDBJ databases">
        <title>A chromosomal length assembly of Cordylochernes scorpioides.</title>
        <authorList>
            <person name="Zeh D."/>
            <person name="Zeh J."/>
        </authorList>
    </citation>
    <scope>NUCLEOTIDE SEQUENCE [LARGE SCALE GENOMIC DNA]</scope>
    <source>
        <strain evidence="2">IN4F17</strain>
        <tissue evidence="2">Whole Body</tissue>
    </source>
</reference>
<organism evidence="2 3">
    <name type="scientific">Cordylochernes scorpioides</name>
    <dbReference type="NCBI Taxonomy" id="51811"/>
    <lineage>
        <taxon>Eukaryota</taxon>
        <taxon>Metazoa</taxon>
        <taxon>Ecdysozoa</taxon>
        <taxon>Arthropoda</taxon>
        <taxon>Chelicerata</taxon>
        <taxon>Arachnida</taxon>
        <taxon>Pseudoscorpiones</taxon>
        <taxon>Cheliferoidea</taxon>
        <taxon>Chernetidae</taxon>
        <taxon>Cordylochernes</taxon>
    </lineage>
</organism>
<feature type="compositionally biased region" description="Polar residues" evidence="1">
    <location>
        <begin position="53"/>
        <end position="64"/>
    </location>
</feature>
<gene>
    <name evidence="2" type="ORF">LAZ67_20000965</name>
</gene>
<evidence type="ECO:0000313" key="2">
    <source>
        <dbReference type="EMBL" id="UYV81370.1"/>
    </source>
</evidence>
<feature type="region of interest" description="Disordered" evidence="1">
    <location>
        <begin position="34"/>
        <end position="68"/>
    </location>
</feature>